<keyword evidence="4" id="KW-0804">Transcription</keyword>
<evidence type="ECO:0000256" key="2">
    <source>
        <dbReference type="ARBA" id="ARBA00023082"/>
    </source>
</evidence>
<dbReference type="GO" id="GO:0006352">
    <property type="term" value="P:DNA-templated transcription initiation"/>
    <property type="evidence" value="ECO:0007669"/>
    <property type="project" value="InterPro"/>
</dbReference>
<dbReference type="Gene3D" id="1.20.140.160">
    <property type="match status" value="1"/>
</dbReference>
<sequence length="235" mass="26640">MSPEEREEFILLNDPLAKYLARRFQHLCDEPFSDLIQVARIGLIKACDQFNPDRGVRFSTFAVPTIRGILQNYLRDHTRLTGRPLNVRRYNDAILKAKEKLSKQYSRNPTAEEIACEIGVAHGTVLDCKMFSWISNPLSLDDILGVSDGQPMTLLDTVGAVDASYEHIETSLFLDCAQTPLTKEEKVVIRELFIHEKSQIEVGKLLGCSQMQVSRVLRRALKKMRNYLLSIGESG</sequence>
<name>A0A554LKD8_9BACT</name>
<feature type="domain" description="RNA polymerase sigma-70 region 2" evidence="5">
    <location>
        <begin position="13"/>
        <end position="79"/>
    </location>
</feature>
<dbReference type="NCBIfam" id="TIGR02937">
    <property type="entry name" value="sigma70-ECF"/>
    <property type="match status" value="1"/>
</dbReference>
<dbReference type="Proteomes" id="UP000315589">
    <property type="component" value="Unassembled WGS sequence"/>
</dbReference>
<evidence type="ECO:0000313" key="8">
    <source>
        <dbReference type="Proteomes" id="UP000315589"/>
    </source>
</evidence>
<keyword evidence="1" id="KW-0805">Transcription regulation</keyword>
<dbReference type="GO" id="GO:0016987">
    <property type="term" value="F:sigma factor activity"/>
    <property type="evidence" value="ECO:0007669"/>
    <property type="project" value="UniProtKB-KW"/>
</dbReference>
<dbReference type="InterPro" id="IPR000943">
    <property type="entry name" value="RNA_pol_sigma70"/>
</dbReference>
<dbReference type="Pfam" id="PF04542">
    <property type="entry name" value="Sigma70_r2"/>
    <property type="match status" value="1"/>
</dbReference>
<dbReference type="InterPro" id="IPR013325">
    <property type="entry name" value="RNA_pol_sigma_r2"/>
</dbReference>
<proteinExistence type="predicted"/>
<dbReference type="PANTHER" id="PTHR30385">
    <property type="entry name" value="SIGMA FACTOR F FLAGELLAR"/>
    <property type="match status" value="1"/>
</dbReference>
<reference evidence="7 8" key="1">
    <citation type="submission" date="2017-07" db="EMBL/GenBank/DDBJ databases">
        <title>Mechanisms for carbon and nitrogen cycling indicate functional differentiation within the Candidate Phyla Radiation.</title>
        <authorList>
            <person name="Danczak R.E."/>
            <person name="Johnston M.D."/>
            <person name="Kenah C."/>
            <person name="Slattery M."/>
            <person name="Wrighton K.C."/>
            <person name="Wilkins M.J."/>
        </authorList>
    </citation>
    <scope>NUCLEOTIDE SEQUENCE [LARGE SCALE GENOMIC DNA]</scope>
    <source>
        <strain evidence="7">Licking1014_85</strain>
    </source>
</reference>
<accession>A0A554LKD8</accession>
<evidence type="ECO:0000256" key="4">
    <source>
        <dbReference type="ARBA" id="ARBA00023163"/>
    </source>
</evidence>
<dbReference type="InterPro" id="IPR014284">
    <property type="entry name" value="RNA_pol_sigma-70_dom"/>
</dbReference>
<evidence type="ECO:0000259" key="6">
    <source>
        <dbReference type="Pfam" id="PF04545"/>
    </source>
</evidence>
<dbReference type="PRINTS" id="PR00046">
    <property type="entry name" value="SIGMA70FCT"/>
</dbReference>
<dbReference type="Pfam" id="PF04545">
    <property type="entry name" value="Sigma70_r4"/>
    <property type="match status" value="1"/>
</dbReference>
<dbReference type="CDD" id="cd06171">
    <property type="entry name" value="Sigma70_r4"/>
    <property type="match status" value="1"/>
</dbReference>
<organism evidence="7 8">
    <name type="scientific">Candidatus Berkelbacteria bacterium Licking1014_85</name>
    <dbReference type="NCBI Taxonomy" id="2017148"/>
    <lineage>
        <taxon>Bacteria</taxon>
        <taxon>Candidatus Berkelbacteria</taxon>
    </lineage>
</organism>
<dbReference type="Gene3D" id="1.20.120.1810">
    <property type="match status" value="1"/>
</dbReference>
<dbReference type="InterPro" id="IPR007627">
    <property type="entry name" value="RNA_pol_sigma70_r2"/>
</dbReference>
<dbReference type="SUPFAM" id="SSF88659">
    <property type="entry name" value="Sigma3 and sigma4 domains of RNA polymerase sigma factors"/>
    <property type="match status" value="2"/>
</dbReference>
<dbReference type="InterPro" id="IPR007630">
    <property type="entry name" value="RNA_pol_sigma70_r4"/>
</dbReference>
<comment type="caution">
    <text evidence="7">The sequence shown here is derived from an EMBL/GenBank/DDBJ whole genome shotgun (WGS) entry which is preliminary data.</text>
</comment>
<dbReference type="SUPFAM" id="SSF88946">
    <property type="entry name" value="Sigma2 domain of RNA polymerase sigma factors"/>
    <property type="match status" value="1"/>
</dbReference>
<dbReference type="InterPro" id="IPR013324">
    <property type="entry name" value="RNA_pol_sigma_r3/r4-like"/>
</dbReference>
<dbReference type="GO" id="GO:0003677">
    <property type="term" value="F:DNA binding"/>
    <property type="evidence" value="ECO:0007669"/>
    <property type="project" value="UniProtKB-KW"/>
</dbReference>
<evidence type="ECO:0000256" key="3">
    <source>
        <dbReference type="ARBA" id="ARBA00023125"/>
    </source>
</evidence>
<keyword evidence="2" id="KW-0731">Sigma factor</keyword>
<dbReference type="PANTHER" id="PTHR30385:SF4">
    <property type="entry name" value="RNA POLYMERASE SIGMA-E FACTOR"/>
    <property type="match status" value="1"/>
</dbReference>
<feature type="domain" description="RNA polymerase sigma-70 region 4" evidence="6">
    <location>
        <begin position="181"/>
        <end position="226"/>
    </location>
</feature>
<protein>
    <submittedName>
        <fullName evidence="7">RNA polymerase sigma-B factor</fullName>
    </submittedName>
</protein>
<gene>
    <name evidence="7" type="ORF">CEN91_253</name>
</gene>
<dbReference type="EMBL" id="VMGI01000029">
    <property type="protein sequence ID" value="TSC93318.1"/>
    <property type="molecule type" value="Genomic_DNA"/>
</dbReference>
<evidence type="ECO:0000313" key="7">
    <source>
        <dbReference type="EMBL" id="TSC93318.1"/>
    </source>
</evidence>
<evidence type="ECO:0000256" key="1">
    <source>
        <dbReference type="ARBA" id="ARBA00023015"/>
    </source>
</evidence>
<dbReference type="AlphaFoldDB" id="A0A554LKD8"/>
<keyword evidence="3" id="KW-0238">DNA-binding</keyword>
<evidence type="ECO:0000259" key="5">
    <source>
        <dbReference type="Pfam" id="PF04542"/>
    </source>
</evidence>